<organism evidence="9 10">
    <name type="scientific">Candidatus Uhrbacteria bacterium GW2011_GWA2_53_10</name>
    <dbReference type="NCBI Taxonomy" id="1618980"/>
    <lineage>
        <taxon>Bacteria</taxon>
        <taxon>Candidatus Uhriibacteriota</taxon>
    </lineage>
</organism>
<dbReference type="InterPro" id="IPR023828">
    <property type="entry name" value="Peptidase_S8_Ser-AS"/>
</dbReference>
<keyword evidence="3 6" id="KW-0378">Hydrolase</keyword>
<evidence type="ECO:0000256" key="6">
    <source>
        <dbReference type="PROSITE-ProRule" id="PRU01240"/>
    </source>
</evidence>
<dbReference type="PANTHER" id="PTHR43806">
    <property type="entry name" value="PEPTIDASE S8"/>
    <property type="match status" value="1"/>
</dbReference>
<dbReference type="InterPro" id="IPR023827">
    <property type="entry name" value="Peptidase_S8_Asp-AS"/>
</dbReference>
<feature type="active site" description="Charge relay system" evidence="5 6">
    <location>
        <position position="111"/>
    </location>
</feature>
<evidence type="ECO:0000256" key="4">
    <source>
        <dbReference type="ARBA" id="ARBA00022825"/>
    </source>
</evidence>
<proteinExistence type="inferred from homology"/>
<evidence type="ECO:0000256" key="5">
    <source>
        <dbReference type="PIRSR" id="PIRSR615500-1"/>
    </source>
</evidence>
<keyword evidence="4 6" id="KW-0720">Serine protease</keyword>
<dbReference type="CDD" id="cd07473">
    <property type="entry name" value="Peptidases_S8_Subtilisin_like"/>
    <property type="match status" value="1"/>
</dbReference>
<evidence type="ECO:0000256" key="2">
    <source>
        <dbReference type="ARBA" id="ARBA00022670"/>
    </source>
</evidence>
<evidence type="ECO:0000256" key="7">
    <source>
        <dbReference type="RuleBase" id="RU003355"/>
    </source>
</evidence>
<accession>A0A0G1XNA1</accession>
<dbReference type="AlphaFoldDB" id="A0A0G1XNA1"/>
<dbReference type="PROSITE" id="PS00138">
    <property type="entry name" value="SUBTILASE_SER"/>
    <property type="match status" value="1"/>
</dbReference>
<dbReference type="PROSITE" id="PS51892">
    <property type="entry name" value="SUBTILASE"/>
    <property type="match status" value="1"/>
</dbReference>
<dbReference type="InterPro" id="IPR015500">
    <property type="entry name" value="Peptidase_S8_subtilisin-rel"/>
</dbReference>
<dbReference type="GO" id="GO:0006508">
    <property type="term" value="P:proteolysis"/>
    <property type="evidence" value="ECO:0007669"/>
    <property type="project" value="UniProtKB-KW"/>
</dbReference>
<comment type="caution">
    <text evidence="9">The sequence shown here is derived from an EMBL/GenBank/DDBJ whole genome shotgun (WGS) entry which is preliminary data.</text>
</comment>
<dbReference type="SUPFAM" id="SSF52743">
    <property type="entry name" value="Subtilisin-like"/>
    <property type="match status" value="1"/>
</dbReference>
<evidence type="ECO:0000313" key="10">
    <source>
        <dbReference type="Proteomes" id="UP000034711"/>
    </source>
</evidence>
<comment type="similarity">
    <text evidence="1 6 7">Belongs to the peptidase S8 family.</text>
</comment>
<dbReference type="PANTHER" id="PTHR43806:SF11">
    <property type="entry name" value="CEREVISIN-RELATED"/>
    <property type="match status" value="1"/>
</dbReference>
<protein>
    <submittedName>
        <fullName evidence="9">Peptidase S8 and S53, subtilisin, kexin, sedolisin</fullName>
    </submittedName>
</protein>
<dbReference type="Gene3D" id="3.40.50.200">
    <property type="entry name" value="Peptidase S8/S53 domain"/>
    <property type="match status" value="1"/>
</dbReference>
<evidence type="ECO:0000256" key="1">
    <source>
        <dbReference type="ARBA" id="ARBA00011073"/>
    </source>
</evidence>
<dbReference type="EMBL" id="LCRI01000027">
    <property type="protein sequence ID" value="KKW32340.1"/>
    <property type="molecule type" value="Genomic_DNA"/>
</dbReference>
<dbReference type="Proteomes" id="UP000034711">
    <property type="component" value="Unassembled WGS sequence"/>
</dbReference>
<reference evidence="9 10" key="1">
    <citation type="journal article" date="2015" name="Nature">
        <title>rRNA introns, odd ribosomes, and small enigmatic genomes across a large radiation of phyla.</title>
        <authorList>
            <person name="Brown C.T."/>
            <person name="Hug L.A."/>
            <person name="Thomas B.C."/>
            <person name="Sharon I."/>
            <person name="Castelle C.J."/>
            <person name="Singh A."/>
            <person name="Wilkins M.J."/>
            <person name="Williams K.H."/>
            <person name="Banfield J.F."/>
        </authorList>
    </citation>
    <scope>NUCLEOTIDE SEQUENCE [LARGE SCALE GENOMIC DNA]</scope>
</reference>
<keyword evidence="2 6" id="KW-0645">Protease</keyword>
<dbReference type="GO" id="GO:0004252">
    <property type="term" value="F:serine-type endopeptidase activity"/>
    <property type="evidence" value="ECO:0007669"/>
    <property type="project" value="UniProtKB-UniRule"/>
</dbReference>
<dbReference type="PROSITE" id="PS00137">
    <property type="entry name" value="SUBTILASE_HIS"/>
    <property type="match status" value="1"/>
</dbReference>
<dbReference type="PROSITE" id="PS00136">
    <property type="entry name" value="SUBTILASE_ASP"/>
    <property type="match status" value="1"/>
</dbReference>
<dbReference type="Pfam" id="PF00082">
    <property type="entry name" value="Peptidase_S8"/>
    <property type="match status" value="1"/>
</dbReference>
<dbReference type="PRINTS" id="PR00723">
    <property type="entry name" value="SUBTILISIN"/>
</dbReference>
<dbReference type="InterPro" id="IPR036852">
    <property type="entry name" value="Peptidase_S8/S53_dom_sf"/>
</dbReference>
<feature type="non-terminal residue" evidence="9">
    <location>
        <position position="434"/>
    </location>
</feature>
<dbReference type="InterPro" id="IPR034204">
    <property type="entry name" value="PfSUB1-like_cat_dom"/>
</dbReference>
<sequence>MTVSITAHAITPSDPFVSDQWYLERIQAPLAWDKTTGSRDVVVAVLDTGVDLDHPDLRENFWRNEGEIAGDGIDNDGNGYVDDVFGWDFVDQDASPTPVVGGNARRSAAIHGSLIAGILGASGNNGEGIAGIAWQVSIMPVRILDADGSGDSVTATQGVRYAVQNGAQVINLSFTGFELDPQFGEAVRDAYQAGVVVVAAVGNHEGGGVDLDATPIYPACFEGLDGTDWVIGVAASDKEDDKAVFSNFGMACVDIAAPGVDIVSTSFEDASNPTFDDRYTGGWSGTSMAAPMVTGAVVLLKTYRPALTPGQILSILQLSADPLKIFDPTLTSRFGTGRLHVARALEMADAFLAASALPSPLPTPPSITPSFPDLASSPVTGLSENVSPIAAGDFVRSPSFSTVYYITPDFQRRPFLNTPTFLTHTTFDQIKLVT</sequence>
<feature type="domain" description="Peptidase S8/S53" evidence="8">
    <location>
        <begin position="39"/>
        <end position="337"/>
    </location>
</feature>
<dbReference type="InterPro" id="IPR000209">
    <property type="entry name" value="Peptidase_S8/S53_dom"/>
</dbReference>
<gene>
    <name evidence="9" type="ORF">UY77_C0027G0001</name>
</gene>
<evidence type="ECO:0000259" key="8">
    <source>
        <dbReference type="Pfam" id="PF00082"/>
    </source>
</evidence>
<dbReference type="InterPro" id="IPR050131">
    <property type="entry name" value="Peptidase_S8_subtilisin-like"/>
</dbReference>
<name>A0A0G1XNA1_9BACT</name>
<dbReference type="InterPro" id="IPR022398">
    <property type="entry name" value="Peptidase_S8_His-AS"/>
</dbReference>
<feature type="active site" description="Charge relay system" evidence="5 6">
    <location>
        <position position="47"/>
    </location>
</feature>
<evidence type="ECO:0000256" key="3">
    <source>
        <dbReference type="ARBA" id="ARBA00022801"/>
    </source>
</evidence>
<evidence type="ECO:0000313" key="9">
    <source>
        <dbReference type="EMBL" id="KKW32340.1"/>
    </source>
</evidence>
<feature type="active site" description="Charge relay system" evidence="5 6">
    <location>
        <position position="287"/>
    </location>
</feature>